<dbReference type="OrthoDB" id="6314559at2"/>
<evidence type="ECO:0000313" key="1">
    <source>
        <dbReference type="EMBL" id="OCQ18432.1"/>
    </source>
</evidence>
<accession>A0A1C0TJQ6</accession>
<sequence>MHPAVQKAIRTLVSEGKTPTVATVKSKLTSSVPMPVIITALTSYKNAPDSIDHDVPEQDASEPDALSQLDRIEAKLDKLLAILEERK</sequence>
<dbReference type="Proteomes" id="UP000093366">
    <property type="component" value="Unassembled WGS sequence"/>
</dbReference>
<protein>
    <recommendedName>
        <fullName evidence="3">KfrA N-terminal DNA-binding domain-containing protein</fullName>
    </recommendedName>
</protein>
<dbReference type="AlphaFoldDB" id="A0A1C0TJQ6"/>
<organism evidence="1 2">
    <name type="scientific">Pseudoalteromonas luteoviolacea</name>
    <dbReference type="NCBI Taxonomy" id="43657"/>
    <lineage>
        <taxon>Bacteria</taxon>
        <taxon>Pseudomonadati</taxon>
        <taxon>Pseudomonadota</taxon>
        <taxon>Gammaproteobacteria</taxon>
        <taxon>Alteromonadales</taxon>
        <taxon>Pseudoalteromonadaceae</taxon>
        <taxon>Pseudoalteromonas</taxon>
    </lineage>
</organism>
<dbReference type="EMBL" id="MAUJ01000015">
    <property type="protein sequence ID" value="OCQ18432.1"/>
    <property type="molecule type" value="Genomic_DNA"/>
</dbReference>
<dbReference type="RefSeq" id="WP_065792863.1">
    <property type="nucleotide sequence ID" value="NZ_MAUJ01000015.1"/>
</dbReference>
<evidence type="ECO:0000313" key="2">
    <source>
        <dbReference type="Proteomes" id="UP000093366"/>
    </source>
</evidence>
<gene>
    <name evidence="1" type="ORF">A7985_23535</name>
</gene>
<proteinExistence type="predicted"/>
<evidence type="ECO:0008006" key="3">
    <source>
        <dbReference type="Google" id="ProtNLM"/>
    </source>
</evidence>
<comment type="caution">
    <text evidence="1">The sequence shown here is derived from an EMBL/GenBank/DDBJ whole genome shotgun (WGS) entry which is preliminary data.</text>
</comment>
<reference evidence="2" key="1">
    <citation type="submission" date="2016-07" db="EMBL/GenBank/DDBJ databases">
        <authorList>
            <person name="Florea S."/>
            <person name="Webb J.S."/>
            <person name="Jaromczyk J."/>
            <person name="Schardl C.L."/>
        </authorList>
    </citation>
    <scope>NUCLEOTIDE SEQUENCE [LARGE SCALE GENOMIC DNA]</scope>
    <source>
        <strain evidence="2">IPB1</strain>
    </source>
</reference>
<name>A0A1C0TJQ6_9GAMM</name>